<evidence type="ECO:0000256" key="6">
    <source>
        <dbReference type="RuleBase" id="RU364082"/>
    </source>
</evidence>
<evidence type="ECO:0000259" key="7">
    <source>
        <dbReference type="Pfam" id="PF04321"/>
    </source>
</evidence>
<organism evidence="8 9">
    <name type="scientific">Archangium violaceum Cb vi76</name>
    <dbReference type="NCBI Taxonomy" id="1406225"/>
    <lineage>
        <taxon>Bacteria</taxon>
        <taxon>Pseudomonadati</taxon>
        <taxon>Myxococcota</taxon>
        <taxon>Myxococcia</taxon>
        <taxon>Myxococcales</taxon>
        <taxon>Cystobacterineae</taxon>
        <taxon>Archangiaceae</taxon>
        <taxon>Archangium</taxon>
    </lineage>
</organism>
<dbReference type="InterPro" id="IPR029903">
    <property type="entry name" value="RmlD-like-bd"/>
</dbReference>
<proteinExistence type="inferred from homology"/>
<dbReference type="InterPro" id="IPR005913">
    <property type="entry name" value="dTDP_dehydrorham_reduct"/>
</dbReference>
<dbReference type="InterPro" id="IPR036291">
    <property type="entry name" value="NAD(P)-bd_dom_sf"/>
</dbReference>
<accession>A0A084SVE0</accession>
<dbReference type="EMBL" id="JPMI01000096">
    <property type="protein sequence ID" value="KFA92425.1"/>
    <property type="molecule type" value="Genomic_DNA"/>
</dbReference>
<dbReference type="GO" id="GO:0019305">
    <property type="term" value="P:dTDP-rhamnose biosynthetic process"/>
    <property type="evidence" value="ECO:0007669"/>
    <property type="project" value="UniProtKB-UniPathway"/>
</dbReference>
<sequence length="260" mass="29937">MRAIVTGAHGTVGSRLCEDLRRHGVEVFCWDRDSVPVDDYWAMERFVRSVAPDVLFHLATASRPTGRANESWLINYEWTSELAWLTRQLGVRFVFSSTAMVFSDQARGPFTVDSEPEAPEGYGYEKRRAETRAFEQNPEARVVRLGWQIDERPSGNNMVASLEAQMRERGRVEASTRWFPACSFLDDTVRALQALAWAEPGLYLLDANERWTYHEIVLALNERLGGRWRVEPTEHFVFDQRMMDDRVVLPSLKARLPGLR</sequence>
<protein>
    <recommendedName>
        <fullName evidence="4 6">dTDP-4-dehydrorhamnose reductase</fullName>
        <ecNumber evidence="3 6">1.1.1.133</ecNumber>
    </recommendedName>
</protein>
<comment type="function">
    <text evidence="6">Catalyzes the reduction of dTDP-6-deoxy-L-lyxo-4-hexulose to yield dTDP-L-rhamnose.</text>
</comment>
<keyword evidence="6" id="KW-0560">Oxidoreductase</keyword>
<evidence type="ECO:0000256" key="1">
    <source>
        <dbReference type="ARBA" id="ARBA00004781"/>
    </source>
</evidence>
<comment type="catalytic activity">
    <reaction evidence="5">
        <text>dTDP-beta-L-rhamnose + NADP(+) = dTDP-4-dehydro-beta-L-rhamnose + NADPH + H(+)</text>
        <dbReference type="Rhea" id="RHEA:21796"/>
        <dbReference type="ChEBI" id="CHEBI:15378"/>
        <dbReference type="ChEBI" id="CHEBI:57510"/>
        <dbReference type="ChEBI" id="CHEBI:57783"/>
        <dbReference type="ChEBI" id="CHEBI:58349"/>
        <dbReference type="ChEBI" id="CHEBI:62830"/>
        <dbReference type="EC" id="1.1.1.133"/>
    </reaction>
</comment>
<evidence type="ECO:0000256" key="4">
    <source>
        <dbReference type="ARBA" id="ARBA00017099"/>
    </source>
</evidence>
<dbReference type="PANTHER" id="PTHR10491:SF4">
    <property type="entry name" value="METHIONINE ADENOSYLTRANSFERASE 2 SUBUNIT BETA"/>
    <property type="match status" value="1"/>
</dbReference>
<dbReference type="RefSeq" id="WP_043395110.1">
    <property type="nucleotide sequence ID" value="NZ_JPMI01000096.1"/>
</dbReference>
<dbReference type="SUPFAM" id="SSF51735">
    <property type="entry name" value="NAD(P)-binding Rossmann-fold domains"/>
    <property type="match status" value="1"/>
</dbReference>
<keyword evidence="6" id="KW-0521">NADP</keyword>
<dbReference type="Gene3D" id="3.40.50.720">
    <property type="entry name" value="NAD(P)-binding Rossmann-like Domain"/>
    <property type="match status" value="1"/>
</dbReference>
<evidence type="ECO:0000313" key="8">
    <source>
        <dbReference type="EMBL" id="KFA92425.1"/>
    </source>
</evidence>
<evidence type="ECO:0000256" key="3">
    <source>
        <dbReference type="ARBA" id="ARBA00012929"/>
    </source>
</evidence>
<feature type="domain" description="RmlD-like substrate binding" evidence="7">
    <location>
        <begin position="1"/>
        <end position="174"/>
    </location>
</feature>
<dbReference type="Proteomes" id="UP000028547">
    <property type="component" value="Unassembled WGS sequence"/>
</dbReference>
<comment type="pathway">
    <text evidence="1 6">Carbohydrate biosynthesis; dTDP-L-rhamnose biosynthesis.</text>
</comment>
<dbReference type="AlphaFoldDB" id="A0A084SVE0"/>
<evidence type="ECO:0000256" key="5">
    <source>
        <dbReference type="ARBA" id="ARBA00048200"/>
    </source>
</evidence>
<evidence type="ECO:0000313" key="9">
    <source>
        <dbReference type="Proteomes" id="UP000028547"/>
    </source>
</evidence>
<dbReference type="GO" id="GO:0008831">
    <property type="term" value="F:dTDP-4-dehydrorhamnose reductase activity"/>
    <property type="evidence" value="ECO:0007669"/>
    <property type="project" value="UniProtKB-EC"/>
</dbReference>
<name>A0A084SVE0_9BACT</name>
<dbReference type="EC" id="1.1.1.133" evidence="3 6"/>
<evidence type="ECO:0000256" key="2">
    <source>
        <dbReference type="ARBA" id="ARBA00010944"/>
    </source>
</evidence>
<gene>
    <name evidence="8" type="ORF">Q664_15610</name>
</gene>
<comment type="caution">
    <text evidence="8">The sequence shown here is derived from an EMBL/GenBank/DDBJ whole genome shotgun (WGS) entry which is preliminary data.</text>
</comment>
<dbReference type="PANTHER" id="PTHR10491">
    <property type="entry name" value="DTDP-4-DEHYDRORHAMNOSE REDUCTASE"/>
    <property type="match status" value="1"/>
</dbReference>
<reference evidence="8 9" key="1">
    <citation type="submission" date="2014-07" db="EMBL/GenBank/DDBJ databases">
        <title>Draft Genome Sequence of Gephyronic Acid Producer, Cystobacter violaceus Strain Cb vi76.</title>
        <authorList>
            <person name="Stevens D.C."/>
            <person name="Young J."/>
            <person name="Carmichael R."/>
            <person name="Tan J."/>
            <person name="Taylor R.E."/>
        </authorList>
    </citation>
    <scope>NUCLEOTIDE SEQUENCE [LARGE SCALE GENOMIC DNA]</scope>
    <source>
        <strain evidence="8 9">Cb vi76</strain>
    </source>
</reference>
<comment type="similarity">
    <text evidence="2 6">Belongs to the dTDP-4-dehydrorhamnose reductase family.</text>
</comment>
<dbReference type="UniPathway" id="UPA00124"/>
<dbReference type="Pfam" id="PF04321">
    <property type="entry name" value="RmlD_sub_bind"/>
    <property type="match status" value="1"/>
</dbReference>